<dbReference type="CDD" id="cd01948">
    <property type="entry name" value="EAL"/>
    <property type="match status" value="1"/>
</dbReference>
<organism evidence="5 6">
    <name type="scientific">Giesbergeria anulus</name>
    <dbReference type="NCBI Taxonomy" id="180197"/>
    <lineage>
        <taxon>Bacteria</taxon>
        <taxon>Pseudomonadati</taxon>
        <taxon>Pseudomonadota</taxon>
        <taxon>Betaproteobacteria</taxon>
        <taxon>Burkholderiales</taxon>
        <taxon>Comamonadaceae</taxon>
        <taxon>Giesbergeria</taxon>
    </lineage>
</organism>
<dbReference type="Pfam" id="PF00989">
    <property type="entry name" value="PAS"/>
    <property type="match status" value="1"/>
</dbReference>
<dbReference type="Gene3D" id="3.20.20.450">
    <property type="entry name" value="EAL domain"/>
    <property type="match status" value="1"/>
</dbReference>
<feature type="domain" description="PAS" evidence="2">
    <location>
        <begin position="50"/>
        <end position="113"/>
    </location>
</feature>
<dbReference type="GO" id="GO:0003824">
    <property type="term" value="F:catalytic activity"/>
    <property type="evidence" value="ECO:0007669"/>
    <property type="project" value="UniProtKB-ARBA"/>
</dbReference>
<name>A0A1H9IRS0_9BURK</name>
<evidence type="ECO:0000259" key="3">
    <source>
        <dbReference type="PROSITE" id="PS50883"/>
    </source>
</evidence>
<dbReference type="SUPFAM" id="SSF141868">
    <property type="entry name" value="EAL domain-like"/>
    <property type="match status" value="1"/>
</dbReference>
<dbReference type="GO" id="GO:0006355">
    <property type="term" value="P:regulation of DNA-templated transcription"/>
    <property type="evidence" value="ECO:0007669"/>
    <property type="project" value="InterPro"/>
</dbReference>
<dbReference type="AlphaFoldDB" id="A0A1H9IRS0"/>
<dbReference type="InterPro" id="IPR043128">
    <property type="entry name" value="Rev_trsase/Diguanyl_cyclase"/>
</dbReference>
<evidence type="ECO:0000313" key="6">
    <source>
        <dbReference type="Proteomes" id="UP000199766"/>
    </source>
</evidence>
<evidence type="ECO:0000259" key="2">
    <source>
        <dbReference type="PROSITE" id="PS50112"/>
    </source>
</evidence>
<dbReference type="PROSITE" id="PS50112">
    <property type="entry name" value="PAS"/>
    <property type="match status" value="1"/>
</dbReference>
<dbReference type="InterPro" id="IPR001633">
    <property type="entry name" value="EAL_dom"/>
</dbReference>
<dbReference type="STRING" id="180197.SAMN02982919_01198"/>
<evidence type="ECO:0000313" key="5">
    <source>
        <dbReference type="EMBL" id="SEQ77284.1"/>
    </source>
</evidence>
<dbReference type="SUPFAM" id="SSF55785">
    <property type="entry name" value="PYP-like sensor domain (PAS domain)"/>
    <property type="match status" value="1"/>
</dbReference>
<dbReference type="InterPro" id="IPR000014">
    <property type="entry name" value="PAS"/>
</dbReference>
<proteinExistence type="predicted"/>
<dbReference type="InterPro" id="IPR000160">
    <property type="entry name" value="GGDEF_dom"/>
</dbReference>
<dbReference type="SMART" id="SM00052">
    <property type="entry name" value="EAL"/>
    <property type="match status" value="1"/>
</dbReference>
<feature type="domain" description="EAL" evidence="3">
    <location>
        <begin position="343"/>
        <end position="596"/>
    </location>
</feature>
<dbReference type="PANTHER" id="PTHR44757:SF2">
    <property type="entry name" value="BIOFILM ARCHITECTURE MAINTENANCE PROTEIN MBAA"/>
    <property type="match status" value="1"/>
</dbReference>
<dbReference type="SMART" id="SM00091">
    <property type="entry name" value="PAS"/>
    <property type="match status" value="1"/>
</dbReference>
<accession>A0A1H9IRS0</accession>
<dbReference type="SUPFAM" id="SSF55073">
    <property type="entry name" value="Nucleotide cyclase"/>
    <property type="match status" value="1"/>
</dbReference>
<dbReference type="FunFam" id="3.30.70.270:FF:000001">
    <property type="entry name" value="Diguanylate cyclase domain protein"/>
    <property type="match status" value="1"/>
</dbReference>
<dbReference type="OrthoDB" id="9813903at2"/>
<dbReference type="EMBL" id="FOGD01000002">
    <property type="protein sequence ID" value="SEQ77284.1"/>
    <property type="molecule type" value="Genomic_DNA"/>
</dbReference>
<dbReference type="InterPro" id="IPR013767">
    <property type="entry name" value="PAS_fold"/>
</dbReference>
<sequence>MHSFDLPGLRESPSTTTASKRCPFHHGSTPAPLYAEGLREVPHGWLEQVAMQAAPDGILLVDAEGIVIMANPAIEIISGYRTDELIGQSVSLLLAPHLSAKHAQQMRSYFQNPTRRPMGMGYDLWLHRKDGALISVDVALGHSEAYGGAAVAFVRDISEVKRLQAQTCYQATHDNLTGLVNRWQFGQRLEQAIQSSTQEGQPFALLLLDLDDFKAINDGYGHAAGDQVLVEVARRLRTVLRASDVVGRLGGDEFTVLLPTLSQEQEAISTATKLLELLQEPYRVQGFELTCGASAGIALFPHDARDAETLMRYADMAMYHSKGRGRGHYALYAPPMGEKMAEKVLLHDRLKLALAYGGLSLHYQPQVDVFSGEVVGAEALLRWTDPTLGEVPPSRFIPVAEATGLILPLGLWVLNAVCQQILVWQEAGTPLRVAVNVSVLQLQQPDWPDQLQEVLQRHGVPAHLLELELTESEAMADPVLAHQSLTRIKALGISVTLDDFGTGYSSLAYLQQLPISRIKIARNFIEPMLKGDSQAALVRAVIDLSHTLDMTVVAEGVESAEQLRRLHRYGCDIVQGWLYAKAVPAQEMPRWMGTPVLFAALCAAASCPMPTL</sequence>
<dbReference type="NCBIfam" id="TIGR00229">
    <property type="entry name" value="sensory_box"/>
    <property type="match status" value="1"/>
</dbReference>
<evidence type="ECO:0000259" key="4">
    <source>
        <dbReference type="PROSITE" id="PS50887"/>
    </source>
</evidence>
<dbReference type="InterPro" id="IPR035965">
    <property type="entry name" value="PAS-like_dom_sf"/>
</dbReference>
<feature type="region of interest" description="Disordered" evidence="1">
    <location>
        <begin position="1"/>
        <end position="26"/>
    </location>
</feature>
<dbReference type="PROSITE" id="PS50887">
    <property type="entry name" value="GGDEF"/>
    <property type="match status" value="1"/>
</dbReference>
<gene>
    <name evidence="5" type="ORF">SAMN02982919_01198</name>
</gene>
<reference evidence="5 6" key="1">
    <citation type="submission" date="2016-10" db="EMBL/GenBank/DDBJ databases">
        <authorList>
            <person name="de Groot N.N."/>
        </authorList>
    </citation>
    <scope>NUCLEOTIDE SEQUENCE [LARGE SCALE GENOMIC DNA]</scope>
    <source>
        <strain evidence="5 6">ATCC 35958</strain>
    </source>
</reference>
<dbReference type="Gene3D" id="3.30.450.20">
    <property type="entry name" value="PAS domain"/>
    <property type="match status" value="1"/>
</dbReference>
<evidence type="ECO:0000256" key="1">
    <source>
        <dbReference type="SAM" id="MobiDB-lite"/>
    </source>
</evidence>
<keyword evidence="6" id="KW-1185">Reference proteome</keyword>
<feature type="domain" description="GGDEF" evidence="4">
    <location>
        <begin position="201"/>
        <end position="334"/>
    </location>
</feature>
<dbReference type="InterPro" id="IPR029787">
    <property type="entry name" value="Nucleotide_cyclase"/>
</dbReference>
<dbReference type="Gene3D" id="3.30.70.270">
    <property type="match status" value="1"/>
</dbReference>
<dbReference type="SMART" id="SM00267">
    <property type="entry name" value="GGDEF"/>
    <property type="match status" value="1"/>
</dbReference>
<protein>
    <submittedName>
        <fullName evidence="5">Diguanylate cyclase/phosphodiesterase with PAS/PAC sensor(S)</fullName>
    </submittedName>
</protein>
<dbReference type="PROSITE" id="PS50883">
    <property type="entry name" value="EAL"/>
    <property type="match status" value="1"/>
</dbReference>
<dbReference type="PANTHER" id="PTHR44757">
    <property type="entry name" value="DIGUANYLATE CYCLASE DGCP"/>
    <property type="match status" value="1"/>
</dbReference>
<dbReference type="CDD" id="cd00130">
    <property type="entry name" value="PAS"/>
    <property type="match status" value="1"/>
</dbReference>
<dbReference type="NCBIfam" id="TIGR00254">
    <property type="entry name" value="GGDEF"/>
    <property type="match status" value="1"/>
</dbReference>
<dbReference type="Proteomes" id="UP000199766">
    <property type="component" value="Unassembled WGS sequence"/>
</dbReference>
<dbReference type="InterPro" id="IPR035919">
    <property type="entry name" value="EAL_sf"/>
</dbReference>
<dbReference type="InterPro" id="IPR052155">
    <property type="entry name" value="Biofilm_reg_signaling"/>
</dbReference>
<dbReference type="Pfam" id="PF00990">
    <property type="entry name" value="GGDEF"/>
    <property type="match status" value="1"/>
</dbReference>
<dbReference type="CDD" id="cd01949">
    <property type="entry name" value="GGDEF"/>
    <property type="match status" value="1"/>
</dbReference>
<dbReference type="RefSeq" id="WP_091454334.1">
    <property type="nucleotide sequence ID" value="NZ_FOGD01000002.1"/>
</dbReference>
<dbReference type="Pfam" id="PF00563">
    <property type="entry name" value="EAL"/>
    <property type="match status" value="1"/>
</dbReference>